<proteinExistence type="predicted"/>
<gene>
    <name evidence="2" type="ORF">SDC9_151741</name>
</gene>
<dbReference type="AlphaFoldDB" id="A0A645ESV9"/>
<dbReference type="EMBL" id="VSSQ01050409">
    <property type="protein sequence ID" value="MPN04500.1"/>
    <property type="molecule type" value="Genomic_DNA"/>
</dbReference>
<reference evidence="2" key="1">
    <citation type="submission" date="2019-08" db="EMBL/GenBank/DDBJ databases">
        <authorList>
            <person name="Kucharzyk K."/>
            <person name="Murdoch R.W."/>
            <person name="Higgins S."/>
            <person name="Loffler F."/>
        </authorList>
    </citation>
    <scope>NUCLEOTIDE SEQUENCE</scope>
</reference>
<comment type="caution">
    <text evidence="2">The sequence shown here is derived from an EMBL/GenBank/DDBJ whole genome shotgun (WGS) entry which is preliminary data.</text>
</comment>
<name>A0A645ESV9_9ZZZZ</name>
<sequence length="197" mass="21035">MHAAVAGRSQLAGRTRDTRGTEVLQCRDDARGEQFEGAFDEQLLHEGVAHLHGRTLRRLGIVEGLRGQDRRAANTIGAGRRSVEDDLVANPGRLGELQVLMPHDAHAQRVDQRIVRIGGVEVDLAADIGQSKTVAVAADAGNDSGQHTGGVGGFQRAEPQSVHDCDRSGAHRQDVADDAAHTGGRPLVGLDERRMVV</sequence>
<accession>A0A645ESV9</accession>
<protein>
    <submittedName>
        <fullName evidence="2">Uncharacterized protein</fullName>
    </submittedName>
</protein>
<evidence type="ECO:0000313" key="2">
    <source>
        <dbReference type="EMBL" id="MPN04500.1"/>
    </source>
</evidence>
<feature type="region of interest" description="Disordered" evidence="1">
    <location>
        <begin position="140"/>
        <end position="197"/>
    </location>
</feature>
<evidence type="ECO:0000256" key="1">
    <source>
        <dbReference type="SAM" id="MobiDB-lite"/>
    </source>
</evidence>
<organism evidence="2">
    <name type="scientific">bioreactor metagenome</name>
    <dbReference type="NCBI Taxonomy" id="1076179"/>
    <lineage>
        <taxon>unclassified sequences</taxon>
        <taxon>metagenomes</taxon>
        <taxon>ecological metagenomes</taxon>
    </lineage>
</organism>
<feature type="compositionally biased region" description="Basic and acidic residues" evidence="1">
    <location>
        <begin position="161"/>
        <end position="180"/>
    </location>
</feature>